<feature type="region of interest" description="Disordered" evidence="1">
    <location>
        <begin position="1"/>
        <end position="43"/>
    </location>
</feature>
<proteinExistence type="predicted"/>
<sequence length="171" mass="18878">MSRRGGNSSATRGALHSAAVKKDDSLSGTLEAHTPEPEEDERTKLVSLLDKYDEEAMQEFIDEAAAHAETKKQYNALHGLFVAEMKKKYADNREAKTEVLAQLERAFSRIFVLEDYGGAHKHLSPKSKVANSGRSVIDGTMLTNNLQDANGLTRLSRARSPNPPSSPIYYD</sequence>
<protein>
    <submittedName>
        <fullName evidence="2">Uncharacterized protein</fullName>
    </submittedName>
</protein>
<accession>A0A6G1IYI9</accession>
<keyword evidence="3" id="KW-1185">Reference proteome</keyword>
<organism evidence="2 3">
    <name type="scientific">Lentithecium fluviatile CBS 122367</name>
    <dbReference type="NCBI Taxonomy" id="1168545"/>
    <lineage>
        <taxon>Eukaryota</taxon>
        <taxon>Fungi</taxon>
        <taxon>Dikarya</taxon>
        <taxon>Ascomycota</taxon>
        <taxon>Pezizomycotina</taxon>
        <taxon>Dothideomycetes</taxon>
        <taxon>Pleosporomycetidae</taxon>
        <taxon>Pleosporales</taxon>
        <taxon>Massarineae</taxon>
        <taxon>Lentitheciaceae</taxon>
        <taxon>Lentithecium</taxon>
    </lineage>
</organism>
<feature type="compositionally biased region" description="Basic and acidic residues" evidence="1">
    <location>
        <begin position="33"/>
        <end position="43"/>
    </location>
</feature>
<feature type="compositionally biased region" description="Polar residues" evidence="1">
    <location>
        <begin position="1"/>
        <end position="11"/>
    </location>
</feature>
<dbReference type="EMBL" id="MU005584">
    <property type="protein sequence ID" value="KAF2683314.1"/>
    <property type="molecule type" value="Genomic_DNA"/>
</dbReference>
<reference evidence="2" key="1">
    <citation type="journal article" date="2020" name="Stud. Mycol.">
        <title>101 Dothideomycetes genomes: a test case for predicting lifestyles and emergence of pathogens.</title>
        <authorList>
            <person name="Haridas S."/>
            <person name="Albert R."/>
            <person name="Binder M."/>
            <person name="Bloem J."/>
            <person name="Labutti K."/>
            <person name="Salamov A."/>
            <person name="Andreopoulos B."/>
            <person name="Baker S."/>
            <person name="Barry K."/>
            <person name="Bills G."/>
            <person name="Bluhm B."/>
            <person name="Cannon C."/>
            <person name="Castanera R."/>
            <person name="Culley D."/>
            <person name="Daum C."/>
            <person name="Ezra D."/>
            <person name="Gonzalez J."/>
            <person name="Henrissat B."/>
            <person name="Kuo A."/>
            <person name="Liang C."/>
            <person name="Lipzen A."/>
            <person name="Lutzoni F."/>
            <person name="Magnuson J."/>
            <person name="Mondo S."/>
            <person name="Nolan M."/>
            <person name="Ohm R."/>
            <person name="Pangilinan J."/>
            <person name="Park H.-J."/>
            <person name="Ramirez L."/>
            <person name="Alfaro M."/>
            <person name="Sun H."/>
            <person name="Tritt A."/>
            <person name="Yoshinaga Y."/>
            <person name="Zwiers L.-H."/>
            <person name="Turgeon B."/>
            <person name="Goodwin S."/>
            <person name="Spatafora J."/>
            <person name="Crous P."/>
            <person name="Grigoriev I."/>
        </authorList>
    </citation>
    <scope>NUCLEOTIDE SEQUENCE</scope>
    <source>
        <strain evidence="2">CBS 122367</strain>
    </source>
</reference>
<evidence type="ECO:0000313" key="2">
    <source>
        <dbReference type="EMBL" id="KAF2683314.1"/>
    </source>
</evidence>
<evidence type="ECO:0000256" key="1">
    <source>
        <dbReference type="SAM" id="MobiDB-lite"/>
    </source>
</evidence>
<gene>
    <name evidence="2" type="ORF">K458DRAFT_389921</name>
</gene>
<name>A0A6G1IYI9_9PLEO</name>
<dbReference type="Proteomes" id="UP000799291">
    <property type="component" value="Unassembled WGS sequence"/>
</dbReference>
<evidence type="ECO:0000313" key="3">
    <source>
        <dbReference type="Proteomes" id="UP000799291"/>
    </source>
</evidence>
<dbReference type="AlphaFoldDB" id="A0A6G1IYI9"/>